<evidence type="ECO:0000313" key="17">
    <source>
        <dbReference type="Proteomes" id="UP000219167"/>
    </source>
</evidence>
<evidence type="ECO:0000256" key="12">
    <source>
        <dbReference type="ARBA" id="ARBA00037975"/>
    </source>
</evidence>
<feature type="transmembrane region" description="Helical" evidence="14">
    <location>
        <begin position="154"/>
        <end position="175"/>
    </location>
</feature>
<gene>
    <name evidence="16" type="ORF">SAMN05892877_10348</name>
</gene>
<accession>A0A285U447</accession>
<evidence type="ECO:0000259" key="15">
    <source>
        <dbReference type="Pfam" id="PF01292"/>
    </source>
</evidence>
<dbReference type="InterPro" id="IPR052168">
    <property type="entry name" value="Cytochrome_b561_oxidase"/>
</dbReference>
<evidence type="ECO:0000256" key="3">
    <source>
        <dbReference type="ARBA" id="ARBA00022448"/>
    </source>
</evidence>
<keyword evidence="3" id="KW-0813">Transport</keyword>
<feature type="region of interest" description="Disordered" evidence="13">
    <location>
        <begin position="1"/>
        <end position="27"/>
    </location>
</feature>
<evidence type="ECO:0000256" key="8">
    <source>
        <dbReference type="ARBA" id="ARBA00022982"/>
    </source>
</evidence>
<dbReference type="PANTHER" id="PTHR30529">
    <property type="entry name" value="CYTOCHROME B561"/>
    <property type="match status" value="1"/>
</dbReference>
<keyword evidence="17" id="KW-1185">Reference proteome</keyword>
<dbReference type="GO" id="GO:0022904">
    <property type="term" value="P:respiratory electron transport chain"/>
    <property type="evidence" value="ECO:0007669"/>
    <property type="project" value="InterPro"/>
</dbReference>
<evidence type="ECO:0000256" key="10">
    <source>
        <dbReference type="ARBA" id="ARBA00023004"/>
    </source>
</evidence>
<dbReference type="Proteomes" id="UP000219167">
    <property type="component" value="Unassembled WGS sequence"/>
</dbReference>
<reference evidence="16 17" key="1">
    <citation type="submission" date="2017-08" db="EMBL/GenBank/DDBJ databases">
        <authorList>
            <person name="de Groot N.N."/>
        </authorList>
    </citation>
    <scope>NUCLEOTIDE SEQUENCE [LARGE SCALE GENOMIC DNA]</scope>
    <source>
        <strain evidence="16 17">JC85</strain>
    </source>
</reference>
<evidence type="ECO:0000256" key="13">
    <source>
        <dbReference type="SAM" id="MobiDB-lite"/>
    </source>
</evidence>
<keyword evidence="11 14" id="KW-0472">Membrane</keyword>
<keyword evidence="8" id="KW-0249">Electron transport</keyword>
<dbReference type="GO" id="GO:0020037">
    <property type="term" value="F:heme binding"/>
    <property type="evidence" value="ECO:0007669"/>
    <property type="project" value="TreeGrafter"/>
</dbReference>
<dbReference type="InterPro" id="IPR011577">
    <property type="entry name" value="Cyt_b561_bac/Ni-Hgenase"/>
</dbReference>
<sequence length="190" mass="21873">MRSTMPRAQATSSRSRLEWRRLGGRHRGSPPDEFPLAHRLMHWTVLVLCLVQVPTAWAIQRTHMAHLFMKPRPFDLFLHQVHAWSGWAILGLVLAQLVMRLAYGRPPPARGMSVVERIIAAVMHVALYAVLIALPVTGTIAMYVTFRIAPVHSLLSWTLLVLVLLHAAAALWHHFWRRDDVLWRMIRKPR</sequence>
<keyword evidence="7" id="KW-0479">Metal-binding</keyword>
<name>A0A285U447_9HYPH</name>
<evidence type="ECO:0000256" key="2">
    <source>
        <dbReference type="ARBA" id="ARBA00004651"/>
    </source>
</evidence>
<evidence type="ECO:0000256" key="1">
    <source>
        <dbReference type="ARBA" id="ARBA00001970"/>
    </source>
</evidence>
<evidence type="ECO:0000256" key="9">
    <source>
        <dbReference type="ARBA" id="ARBA00022989"/>
    </source>
</evidence>
<dbReference type="GO" id="GO:0009055">
    <property type="term" value="F:electron transfer activity"/>
    <property type="evidence" value="ECO:0007669"/>
    <property type="project" value="InterPro"/>
</dbReference>
<evidence type="ECO:0000313" key="16">
    <source>
        <dbReference type="EMBL" id="SOC36710.1"/>
    </source>
</evidence>
<comment type="subcellular location">
    <subcellularLocation>
        <location evidence="2">Cell membrane</location>
        <topology evidence="2">Multi-pass membrane protein</topology>
    </subcellularLocation>
</comment>
<keyword evidence="5" id="KW-0349">Heme</keyword>
<protein>
    <submittedName>
        <fullName evidence="16">Cytochrome b561</fullName>
    </submittedName>
</protein>
<feature type="transmembrane region" description="Helical" evidence="14">
    <location>
        <begin position="82"/>
        <end position="102"/>
    </location>
</feature>
<dbReference type="AlphaFoldDB" id="A0A285U447"/>
<evidence type="ECO:0000256" key="5">
    <source>
        <dbReference type="ARBA" id="ARBA00022617"/>
    </source>
</evidence>
<dbReference type="PANTHER" id="PTHR30529:SF1">
    <property type="entry name" value="CYTOCHROME B561 HOMOLOG 2"/>
    <property type="match status" value="1"/>
</dbReference>
<evidence type="ECO:0000256" key="7">
    <source>
        <dbReference type="ARBA" id="ARBA00022723"/>
    </source>
</evidence>
<keyword evidence="9 14" id="KW-1133">Transmembrane helix</keyword>
<dbReference type="SUPFAM" id="SSF81342">
    <property type="entry name" value="Transmembrane di-heme cytochromes"/>
    <property type="match status" value="1"/>
</dbReference>
<keyword evidence="10" id="KW-0408">Iron</keyword>
<organism evidence="16 17">
    <name type="scientific">Rhizobium subbaraonis</name>
    <dbReference type="NCBI Taxonomy" id="908946"/>
    <lineage>
        <taxon>Bacteria</taxon>
        <taxon>Pseudomonadati</taxon>
        <taxon>Pseudomonadota</taxon>
        <taxon>Alphaproteobacteria</taxon>
        <taxon>Hyphomicrobiales</taxon>
        <taxon>Rhizobiaceae</taxon>
        <taxon>Rhizobium/Agrobacterium group</taxon>
        <taxon>Rhizobium</taxon>
    </lineage>
</organism>
<keyword evidence="4" id="KW-1003">Cell membrane</keyword>
<proteinExistence type="inferred from homology"/>
<dbReference type="GO" id="GO:0046872">
    <property type="term" value="F:metal ion binding"/>
    <property type="evidence" value="ECO:0007669"/>
    <property type="project" value="UniProtKB-KW"/>
</dbReference>
<dbReference type="Pfam" id="PF01292">
    <property type="entry name" value="Ni_hydr_CYTB"/>
    <property type="match status" value="1"/>
</dbReference>
<feature type="transmembrane region" description="Helical" evidence="14">
    <location>
        <begin position="114"/>
        <end position="134"/>
    </location>
</feature>
<evidence type="ECO:0000256" key="4">
    <source>
        <dbReference type="ARBA" id="ARBA00022475"/>
    </source>
</evidence>
<dbReference type="Gene3D" id="1.20.950.20">
    <property type="entry name" value="Transmembrane di-heme cytochromes, Chain C"/>
    <property type="match status" value="1"/>
</dbReference>
<feature type="domain" description="Cytochrome b561 bacterial/Ni-hydrogenase" evidence="15">
    <location>
        <begin position="34"/>
        <end position="187"/>
    </location>
</feature>
<comment type="similarity">
    <text evidence="12">Belongs to the cytochrome b561 family.</text>
</comment>
<dbReference type="EMBL" id="OBQD01000003">
    <property type="protein sequence ID" value="SOC36710.1"/>
    <property type="molecule type" value="Genomic_DNA"/>
</dbReference>
<evidence type="ECO:0000256" key="11">
    <source>
        <dbReference type="ARBA" id="ARBA00023136"/>
    </source>
</evidence>
<comment type="cofactor">
    <cofactor evidence="1">
        <name>heme b</name>
        <dbReference type="ChEBI" id="CHEBI:60344"/>
    </cofactor>
</comment>
<evidence type="ECO:0000256" key="6">
    <source>
        <dbReference type="ARBA" id="ARBA00022692"/>
    </source>
</evidence>
<dbReference type="InterPro" id="IPR016174">
    <property type="entry name" value="Di-haem_cyt_TM"/>
</dbReference>
<dbReference type="GO" id="GO:0005886">
    <property type="term" value="C:plasma membrane"/>
    <property type="evidence" value="ECO:0007669"/>
    <property type="project" value="UniProtKB-SubCell"/>
</dbReference>
<keyword evidence="6 14" id="KW-0812">Transmembrane</keyword>
<evidence type="ECO:0000256" key="14">
    <source>
        <dbReference type="SAM" id="Phobius"/>
    </source>
</evidence>